<keyword evidence="2" id="KW-1185">Reference proteome</keyword>
<proteinExistence type="predicted"/>
<reference evidence="1" key="2">
    <citation type="submission" date="2019-07" db="EMBL/GenBank/DDBJ databases">
        <authorList>
            <person name="Yang Y."/>
            <person name="Bocs S."/>
            <person name="Baudouin L."/>
        </authorList>
    </citation>
    <scope>NUCLEOTIDE SEQUENCE</scope>
    <source>
        <tissue evidence="1">Spear leaf of Hainan Tall coconut</tissue>
    </source>
</reference>
<gene>
    <name evidence="1" type="ORF">COCNU_07G007230</name>
</gene>
<name>A0A8K0IF05_COCNU</name>
<dbReference type="EMBL" id="CM017878">
    <property type="protein sequence ID" value="KAG1354611.1"/>
    <property type="molecule type" value="Genomic_DNA"/>
</dbReference>
<sequence length="49" mass="5461">MLPVIVLAGILDCGETVHQHLRNNVDRNLSVCMAQNLVYMTVNICTNFS</sequence>
<protein>
    <submittedName>
        <fullName evidence="1">Uncharacterized protein</fullName>
    </submittedName>
</protein>
<organism evidence="1 2">
    <name type="scientific">Cocos nucifera</name>
    <name type="common">Coconut palm</name>
    <dbReference type="NCBI Taxonomy" id="13894"/>
    <lineage>
        <taxon>Eukaryota</taxon>
        <taxon>Viridiplantae</taxon>
        <taxon>Streptophyta</taxon>
        <taxon>Embryophyta</taxon>
        <taxon>Tracheophyta</taxon>
        <taxon>Spermatophyta</taxon>
        <taxon>Magnoliopsida</taxon>
        <taxon>Liliopsida</taxon>
        <taxon>Arecaceae</taxon>
        <taxon>Arecoideae</taxon>
        <taxon>Cocoseae</taxon>
        <taxon>Attaleinae</taxon>
        <taxon>Cocos</taxon>
    </lineage>
</organism>
<comment type="caution">
    <text evidence="1">The sequence shown here is derived from an EMBL/GenBank/DDBJ whole genome shotgun (WGS) entry which is preliminary data.</text>
</comment>
<accession>A0A8K0IF05</accession>
<dbReference type="Proteomes" id="UP000797356">
    <property type="component" value="Chromosome 7"/>
</dbReference>
<dbReference type="AlphaFoldDB" id="A0A8K0IF05"/>
<evidence type="ECO:0000313" key="1">
    <source>
        <dbReference type="EMBL" id="KAG1354611.1"/>
    </source>
</evidence>
<reference evidence="1" key="1">
    <citation type="journal article" date="2017" name="Gigascience">
        <title>The genome draft of coconut (Cocos nucifera).</title>
        <authorList>
            <person name="Xiao Y."/>
            <person name="Xu P."/>
            <person name="Fan H."/>
            <person name="Baudouin L."/>
            <person name="Xia W."/>
            <person name="Bocs S."/>
            <person name="Xu J."/>
            <person name="Li Q."/>
            <person name="Guo A."/>
            <person name="Zhou L."/>
            <person name="Li J."/>
            <person name="Wu Y."/>
            <person name="Ma Z."/>
            <person name="Armero A."/>
            <person name="Issali A.E."/>
            <person name="Liu N."/>
            <person name="Peng M."/>
            <person name="Yang Y."/>
        </authorList>
    </citation>
    <scope>NUCLEOTIDE SEQUENCE</scope>
    <source>
        <tissue evidence="1">Spear leaf of Hainan Tall coconut</tissue>
    </source>
</reference>
<evidence type="ECO:0000313" key="2">
    <source>
        <dbReference type="Proteomes" id="UP000797356"/>
    </source>
</evidence>